<gene>
    <name evidence="2" type="ORF">IC761_18350</name>
</gene>
<evidence type="ECO:0000313" key="2">
    <source>
        <dbReference type="EMBL" id="QPF88511.1"/>
    </source>
</evidence>
<dbReference type="AlphaFoldDB" id="A0A7S9CZP7"/>
<keyword evidence="1" id="KW-0812">Transmembrane</keyword>
<sequence length="404" mass="46206">MPDQFVSRLDSEVALNHEARKEVFRKVAGTAIENSHAALKQTWVAIFAGGTYQLIRSFDNFISCTRVTPSDIAQAKNIKEVCEISYLHQYMTKTPAVPWSEIGLLLAFYLIYVLTFYRFYVGNIRVFDMRYIEIGRFVALLSEKLEAAAKKSAETPTCSEKRAGKTTESKAAELMKTANAQRDQLYRDFFDYNNKQKRIVDSLLLMIKTLTIVGLTLEINNPPVFITIYALVLLFDLGWMQVSNLIDSLRKRFYASQTSEGDEKFPEADLKTPLSGNPFFVYNYFYWLGLTRAVQNPEPVGKEREPRAPQKRERELITIFPSRAIKWWTRINAICFGLLAILGVPFYFPSVSTNLLWFVPSQYVLFAMAGAVMLANCVADLYATWGFYNPLFETAHDFIIADTD</sequence>
<reference evidence="2 3" key="1">
    <citation type="submission" date="2020-09" db="EMBL/GenBank/DDBJ databases">
        <title>Complete genomes of bradyrhizobia occurring on native shrubby legumes in Australia.</title>
        <authorList>
            <person name="Lafay B."/>
        </authorList>
    </citation>
    <scope>NUCLEOTIDE SEQUENCE [LARGE SCALE GENOMIC DNA]</scope>
    <source>
        <strain evidence="2 3">BDV5040</strain>
    </source>
</reference>
<keyword evidence="3" id="KW-1185">Reference proteome</keyword>
<proteinExistence type="predicted"/>
<feature type="transmembrane region" description="Helical" evidence="1">
    <location>
        <begin position="327"/>
        <end position="348"/>
    </location>
</feature>
<keyword evidence="1" id="KW-1133">Transmembrane helix</keyword>
<evidence type="ECO:0000256" key="1">
    <source>
        <dbReference type="SAM" id="Phobius"/>
    </source>
</evidence>
<accession>A0A7S9CZP7</accession>
<feature type="transmembrane region" description="Helical" evidence="1">
    <location>
        <begin position="223"/>
        <end position="242"/>
    </location>
</feature>
<evidence type="ECO:0000313" key="3">
    <source>
        <dbReference type="Proteomes" id="UP000594621"/>
    </source>
</evidence>
<dbReference type="KEGG" id="bcou:IC761_18350"/>
<feature type="transmembrane region" description="Helical" evidence="1">
    <location>
        <begin position="363"/>
        <end position="383"/>
    </location>
</feature>
<feature type="transmembrane region" description="Helical" evidence="1">
    <location>
        <begin position="199"/>
        <end position="217"/>
    </location>
</feature>
<dbReference type="RefSeq" id="WP_195798066.1">
    <property type="nucleotide sequence ID" value="NZ_CP061379.1"/>
</dbReference>
<keyword evidence="1" id="KW-0472">Membrane</keyword>
<protein>
    <submittedName>
        <fullName evidence="2">Uncharacterized protein</fullName>
    </submittedName>
</protein>
<feature type="transmembrane region" description="Helical" evidence="1">
    <location>
        <begin position="102"/>
        <end position="121"/>
    </location>
</feature>
<name>A0A7S9CZP7_9BRAD</name>
<organism evidence="2 3">
    <name type="scientific">Bradyrhizobium commune</name>
    <dbReference type="NCBI Taxonomy" id="83627"/>
    <lineage>
        <taxon>Bacteria</taxon>
        <taxon>Pseudomonadati</taxon>
        <taxon>Pseudomonadota</taxon>
        <taxon>Alphaproteobacteria</taxon>
        <taxon>Hyphomicrobiales</taxon>
        <taxon>Nitrobacteraceae</taxon>
        <taxon>Bradyrhizobium</taxon>
    </lineage>
</organism>
<dbReference type="Proteomes" id="UP000594621">
    <property type="component" value="Chromosome"/>
</dbReference>
<dbReference type="EMBL" id="CP061379">
    <property type="protein sequence ID" value="QPF88511.1"/>
    <property type="molecule type" value="Genomic_DNA"/>
</dbReference>